<dbReference type="EMBL" id="JBEOKT010000005">
    <property type="protein sequence ID" value="MER2997393.1"/>
    <property type="molecule type" value="Genomic_DNA"/>
</dbReference>
<evidence type="ECO:0000313" key="3">
    <source>
        <dbReference type="Proteomes" id="UP001476807"/>
    </source>
</evidence>
<feature type="transmembrane region" description="Helical" evidence="1">
    <location>
        <begin position="30"/>
        <end position="46"/>
    </location>
</feature>
<name>A0ABV1RSP0_9BACT</name>
<dbReference type="RefSeq" id="WP_350411787.1">
    <property type="nucleotide sequence ID" value="NZ_JBEOKT010000005.1"/>
</dbReference>
<feature type="transmembrane region" description="Helical" evidence="1">
    <location>
        <begin position="6"/>
        <end position="23"/>
    </location>
</feature>
<gene>
    <name evidence="2" type="ORF">ABS362_07535</name>
</gene>
<keyword evidence="1" id="KW-1133">Transmembrane helix</keyword>
<evidence type="ECO:0000256" key="1">
    <source>
        <dbReference type="SAM" id="Phobius"/>
    </source>
</evidence>
<protein>
    <submittedName>
        <fullName evidence="2">Uncharacterized protein</fullName>
    </submittedName>
</protein>
<accession>A0ABV1RSP0</accession>
<evidence type="ECO:0000313" key="2">
    <source>
        <dbReference type="EMBL" id="MER2997393.1"/>
    </source>
</evidence>
<proteinExistence type="predicted"/>
<comment type="caution">
    <text evidence="2">The sequence shown here is derived from an EMBL/GenBank/DDBJ whole genome shotgun (WGS) entry which is preliminary data.</text>
</comment>
<dbReference type="Proteomes" id="UP001476807">
    <property type="component" value="Unassembled WGS sequence"/>
</dbReference>
<keyword evidence="1" id="KW-0472">Membrane</keyword>
<sequence>MGFLWFLVPLFLIFGLTSIVKTVRNFIEHYLSEFLTALGAIGLTVVDVMSESDEKFLGDDIAWKEAWVFLLITFGLLLISAIVVGARRNLHNRTVQGEIDKNQKLKEEIKLYKKEYYNLCSNNILHLFKSFYTTGGERISIYKHHGDHFTLLGRCAMNKAYNQASEYKYKEDEGLIGDGWVHGEAFVTGAPQWVNKGKTYIEFMRARCVISERRLKKIRMKSRSIYVKTLNDVNTAANPDGIIVFESMSPTKVEKAECATLISSSEKALLALLKDMSSLTTNLNR</sequence>
<feature type="transmembrane region" description="Helical" evidence="1">
    <location>
        <begin position="66"/>
        <end position="86"/>
    </location>
</feature>
<keyword evidence="3" id="KW-1185">Reference proteome</keyword>
<organism evidence="2 3">
    <name type="scientific">Pontibacter populi</name>
    <dbReference type="NCBI Taxonomy" id="890055"/>
    <lineage>
        <taxon>Bacteria</taxon>
        <taxon>Pseudomonadati</taxon>
        <taxon>Bacteroidota</taxon>
        <taxon>Cytophagia</taxon>
        <taxon>Cytophagales</taxon>
        <taxon>Hymenobacteraceae</taxon>
        <taxon>Pontibacter</taxon>
    </lineage>
</organism>
<reference evidence="2 3" key="1">
    <citation type="submission" date="2024-06" db="EMBL/GenBank/DDBJ databases">
        <title>Pontibacter populi HYL7-15.</title>
        <authorList>
            <person name="Kim M.K."/>
        </authorList>
    </citation>
    <scope>NUCLEOTIDE SEQUENCE [LARGE SCALE GENOMIC DNA]</scope>
    <source>
        <strain evidence="2 3">HYL7-15</strain>
    </source>
</reference>
<keyword evidence="1" id="KW-0812">Transmembrane</keyword>